<sequence>MTGNTLESGPHERLIEQIDAIFAPWNRSDRPGYVVGVAYRGDVLYRKGLGMANLALGLANTAATRMRIGSVSKHFTCLCAFLLEEEGKLDVSAPARRYLPELAPQPASGEPTVLQLMQHTSGLRDTIGLGLLGSGLGAQQGADMPLARARAQRGVNFAAGERLMYNNGAYHLLSLIVERAAGMPFETFLAQRIFEPLGMRDTASYPDDDAQHAGVATLHLPLATGGYARCAFPSRRILGEGAIVSTVDDMLRWLAHLRSDKRVGSAHTWQRMLAAPQFAGGEVSPYAAGLIVNRYRGVDVIQHSGGVIGGACQMLTVPAHALDIVYMTNAAAGLDMLELCNRVIDAVLGDAELGAPPRVPERGEAWPGLAGWYASEDNKDIYEITEFGEMLNLREMDGPPAPLFVTDGANGKRLAIEPSVFGSFAFDVPGPANDVAELHASLCGRSLQLKRVRAQASDIESCLAALAGCFVSEEMGAIATIRREGDAWRLDMQVSDGHASYTLEALAGRIVRFTPATPLTPLSGLLVLDPYESSVPRFWLGNYNNRRVEFVRAAHAEGAQAIAALLEMR</sequence>
<dbReference type="InterPro" id="IPR050491">
    <property type="entry name" value="AmpC-like"/>
</dbReference>
<dbReference type="Pfam" id="PF00144">
    <property type="entry name" value="Beta-lactamase"/>
    <property type="match status" value="1"/>
</dbReference>
<dbReference type="InterPro" id="IPR001466">
    <property type="entry name" value="Beta-lactam-related"/>
</dbReference>
<accession>A0ABX5K684</accession>
<comment type="caution">
    <text evidence="2">The sequence shown here is derived from an EMBL/GenBank/DDBJ whole genome shotgun (WGS) entry which is preliminary data.</text>
</comment>
<protein>
    <submittedName>
        <fullName evidence="2">CubicO group peptidase (Beta-lactamase class C family)</fullName>
    </submittedName>
</protein>
<dbReference type="RefSeq" id="WP_116615126.1">
    <property type="nucleotide sequence ID" value="NZ_QEOB01000046.1"/>
</dbReference>
<keyword evidence="3" id="KW-1185">Reference proteome</keyword>
<dbReference type="Proteomes" id="UP000245712">
    <property type="component" value="Unassembled WGS sequence"/>
</dbReference>
<dbReference type="EMBL" id="QEOB01000046">
    <property type="protein sequence ID" value="PVX61039.1"/>
    <property type="molecule type" value="Genomic_DNA"/>
</dbReference>
<organism evidence="2 3">
    <name type="scientific">Paraburkholderia unamae</name>
    <dbReference type="NCBI Taxonomy" id="219649"/>
    <lineage>
        <taxon>Bacteria</taxon>
        <taxon>Pseudomonadati</taxon>
        <taxon>Pseudomonadota</taxon>
        <taxon>Betaproteobacteria</taxon>
        <taxon>Burkholderiales</taxon>
        <taxon>Burkholderiaceae</taxon>
        <taxon>Paraburkholderia</taxon>
    </lineage>
</organism>
<dbReference type="Gene3D" id="3.40.710.10">
    <property type="entry name" value="DD-peptidase/beta-lactamase superfamily"/>
    <property type="match status" value="1"/>
</dbReference>
<name>A0ABX5K684_9BURK</name>
<dbReference type="InterPro" id="IPR012338">
    <property type="entry name" value="Beta-lactam/transpept-like"/>
</dbReference>
<evidence type="ECO:0000259" key="1">
    <source>
        <dbReference type="Pfam" id="PF00144"/>
    </source>
</evidence>
<dbReference type="SUPFAM" id="SSF56601">
    <property type="entry name" value="beta-lactamase/transpeptidase-like"/>
    <property type="match status" value="1"/>
</dbReference>
<evidence type="ECO:0000313" key="3">
    <source>
        <dbReference type="Proteomes" id="UP000245712"/>
    </source>
</evidence>
<evidence type="ECO:0000313" key="2">
    <source>
        <dbReference type="EMBL" id="PVX61039.1"/>
    </source>
</evidence>
<dbReference type="PANTHER" id="PTHR46825:SF9">
    <property type="entry name" value="BETA-LACTAMASE-RELATED DOMAIN-CONTAINING PROTEIN"/>
    <property type="match status" value="1"/>
</dbReference>
<gene>
    <name evidence="2" type="ORF">C7402_14617</name>
</gene>
<feature type="domain" description="Beta-lactamase-related" evidence="1">
    <location>
        <begin position="20"/>
        <end position="345"/>
    </location>
</feature>
<proteinExistence type="predicted"/>
<dbReference type="PANTHER" id="PTHR46825">
    <property type="entry name" value="D-ALANYL-D-ALANINE-CARBOXYPEPTIDASE/ENDOPEPTIDASE AMPH"/>
    <property type="match status" value="1"/>
</dbReference>
<reference evidence="2 3" key="1">
    <citation type="submission" date="2018-05" db="EMBL/GenBank/DDBJ databases">
        <title>Genomic Encyclopedia of Type Strains, Phase IV (KMG-V): Genome sequencing to study the core and pangenomes of soil and plant-associated prokaryotes.</title>
        <authorList>
            <person name="Whitman W."/>
        </authorList>
    </citation>
    <scope>NUCLEOTIDE SEQUENCE [LARGE SCALE GENOMIC DNA]</scope>
    <source>
        <strain evidence="2 3">SCZa-39</strain>
    </source>
</reference>